<sequence length="97" mass="10918">MQVSKEKIEGLHLWNWGSPTFSEARRSDLDAKLTTKVRRKSIADESLIEEATKYSLSKPHYFLSFKGWGSPSSFLGGKAMVVANRGPWGTQRVDLCD</sequence>
<accession>A0A438GTL5</accession>
<gene>
    <name evidence="1" type="ORF">CK203_056465</name>
</gene>
<dbReference type="Proteomes" id="UP000288805">
    <property type="component" value="Unassembled WGS sequence"/>
</dbReference>
<protein>
    <submittedName>
        <fullName evidence="1">Uncharacterized protein</fullName>
    </submittedName>
</protein>
<proteinExistence type="predicted"/>
<dbReference type="AlphaFoldDB" id="A0A438GTL5"/>
<evidence type="ECO:0000313" key="2">
    <source>
        <dbReference type="Proteomes" id="UP000288805"/>
    </source>
</evidence>
<comment type="caution">
    <text evidence="1">The sequence shown here is derived from an EMBL/GenBank/DDBJ whole genome shotgun (WGS) entry which is preliminary data.</text>
</comment>
<evidence type="ECO:0000313" key="1">
    <source>
        <dbReference type="EMBL" id="RVW75552.1"/>
    </source>
</evidence>
<reference evidence="1 2" key="1">
    <citation type="journal article" date="2018" name="PLoS Genet.">
        <title>Population sequencing reveals clonal diversity and ancestral inbreeding in the grapevine cultivar Chardonnay.</title>
        <authorList>
            <person name="Roach M.J."/>
            <person name="Johnson D.L."/>
            <person name="Bohlmann J."/>
            <person name="van Vuuren H.J."/>
            <person name="Jones S.J."/>
            <person name="Pretorius I.S."/>
            <person name="Schmidt S.A."/>
            <person name="Borneman A.R."/>
        </authorList>
    </citation>
    <scope>NUCLEOTIDE SEQUENCE [LARGE SCALE GENOMIC DNA]</scope>
    <source>
        <strain evidence="2">cv. Chardonnay</strain>
        <tissue evidence="1">Leaf</tissue>
    </source>
</reference>
<dbReference type="EMBL" id="QGNW01000345">
    <property type="protein sequence ID" value="RVW75552.1"/>
    <property type="molecule type" value="Genomic_DNA"/>
</dbReference>
<organism evidence="1 2">
    <name type="scientific">Vitis vinifera</name>
    <name type="common">Grape</name>
    <dbReference type="NCBI Taxonomy" id="29760"/>
    <lineage>
        <taxon>Eukaryota</taxon>
        <taxon>Viridiplantae</taxon>
        <taxon>Streptophyta</taxon>
        <taxon>Embryophyta</taxon>
        <taxon>Tracheophyta</taxon>
        <taxon>Spermatophyta</taxon>
        <taxon>Magnoliopsida</taxon>
        <taxon>eudicotyledons</taxon>
        <taxon>Gunneridae</taxon>
        <taxon>Pentapetalae</taxon>
        <taxon>rosids</taxon>
        <taxon>Vitales</taxon>
        <taxon>Vitaceae</taxon>
        <taxon>Viteae</taxon>
        <taxon>Vitis</taxon>
    </lineage>
</organism>
<name>A0A438GTL5_VITVI</name>